<protein>
    <submittedName>
        <fullName evidence="2">Uncharacterized protein</fullName>
    </submittedName>
</protein>
<keyword evidence="1" id="KW-0472">Membrane</keyword>
<sequence length="73" mass="8211">MVAMDESIANEAWWKRRAAAQAEWWRKRAAAQQEESLRQNSLMYGGLIAIGAVMVQPFLTPGPLPWICPPRSA</sequence>
<gene>
    <name evidence="2" type="ORF">Prum_091800</name>
</gene>
<evidence type="ECO:0000256" key="1">
    <source>
        <dbReference type="SAM" id="Phobius"/>
    </source>
</evidence>
<reference evidence="2 3" key="2">
    <citation type="submission" date="2020-03" db="EMBL/GenBank/DDBJ databases">
        <authorList>
            <person name="Ichikawa N."/>
            <person name="Kimura A."/>
            <person name="Kitahashi Y."/>
            <person name="Uohara A."/>
        </authorList>
    </citation>
    <scope>NUCLEOTIDE SEQUENCE [LARGE SCALE GENOMIC DNA]</scope>
    <source>
        <strain evidence="2 3">NBRC 108638</strain>
    </source>
</reference>
<keyword evidence="3" id="KW-1185">Reference proteome</keyword>
<dbReference type="AlphaFoldDB" id="A0A6V8LKY1"/>
<dbReference type="Proteomes" id="UP000482960">
    <property type="component" value="Unassembled WGS sequence"/>
</dbReference>
<comment type="caution">
    <text evidence="2">The sequence shown here is derived from an EMBL/GenBank/DDBJ whole genome shotgun (WGS) entry which is preliminary data.</text>
</comment>
<dbReference type="EMBL" id="BLPG01000001">
    <property type="protein sequence ID" value="GFJ95538.1"/>
    <property type="molecule type" value="Genomic_DNA"/>
</dbReference>
<feature type="transmembrane region" description="Helical" evidence="1">
    <location>
        <begin position="42"/>
        <end position="59"/>
    </location>
</feature>
<accession>A0A6V8LKY1</accession>
<name>A0A6V8LKY1_9ACTN</name>
<keyword evidence="1" id="KW-0812">Transmembrane</keyword>
<reference evidence="2 3" key="1">
    <citation type="submission" date="2020-03" db="EMBL/GenBank/DDBJ databases">
        <title>Whole genome shotgun sequence of Phytohabitans rumicis NBRC 108638.</title>
        <authorList>
            <person name="Komaki H."/>
            <person name="Tamura T."/>
        </authorList>
    </citation>
    <scope>NUCLEOTIDE SEQUENCE [LARGE SCALE GENOMIC DNA]</scope>
    <source>
        <strain evidence="2 3">NBRC 108638</strain>
    </source>
</reference>
<organism evidence="2 3">
    <name type="scientific">Phytohabitans rumicis</name>
    <dbReference type="NCBI Taxonomy" id="1076125"/>
    <lineage>
        <taxon>Bacteria</taxon>
        <taxon>Bacillati</taxon>
        <taxon>Actinomycetota</taxon>
        <taxon>Actinomycetes</taxon>
        <taxon>Micromonosporales</taxon>
        <taxon>Micromonosporaceae</taxon>
    </lineage>
</organism>
<keyword evidence="1" id="KW-1133">Transmembrane helix</keyword>
<evidence type="ECO:0000313" key="3">
    <source>
        <dbReference type="Proteomes" id="UP000482960"/>
    </source>
</evidence>
<proteinExistence type="predicted"/>
<evidence type="ECO:0000313" key="2">
    <source>
        <dbReference type="EMBL" id="GFJ95538.1"/>
    </source>
</evidence>